<proteinExistence type="predicted"/>
<dbReference type="PANTHER" id="PTHR30273:SF2">
    <property type="entry name" value="PROTEIN FECR"/>
    <property type="match status" value="1"/>
</dbReference>
<name>S2D399_INDAL</name>
<dbReference type="Proteomes" id="UP000006073">
    <property type="component" value="Unassembled WGS sequence"/>
</dbReference>
<dbReference type="Pfam" id="PF16344">
    <property type="entry name" value="FecR_C"/>
    <property type="match status" value="1"/>
</dbReference>
<feature type="domain" description="Protein FecR C-terminal" evidence="3">
    <location>
        <begin position="251"/>
        <end position="314"/>
    </location>
</feature>
<protein>
    <submittedName>
        <fullName evidence="4">Anti-sigma factor</fullName>
    </submittedName>
</protein>
<dbReference type="eggNOG" id="COG3712">
    <property type="taxonomic scope" value="Bacteria"/>
</dbReference>
<feature type="transmembrane region" description="Helical" evidence="1">
    <location>
        <begin position="76"/>
        <end position="98"/>
    </location>
</feature>
<dbReference type="GO" id="GO:0016989">
    <property type="term" value="F:sigma factor antagonist activity"/>
    <property type="evidence" value="ECO:0007669"/>
    <property type="project" value="TreeGrafter"/>
</dbReference>
<keyword evidence="1" id="KW-0472">Membrane</keyword>
<evidence type="ECO:0000259" key="2">
    <source>
        <dbReference type="Pfam" id="PF04773"/>
    </source>
</evidence>
<evidence type="ECO:0000256" key="1">
    <source>
        <dbReference type="SAM" id="Phobius"/>
    </source>
</evidence>
<feature type="domain" description="FecR protein" evidence="2">
    <location>
        <begin position="114"/>
        <end position="205"/>
    </location>
</feature>
<sequence length="325" mass="36999">MDKHKFLKLLDKQANGDTSPEEDELIFKLFDEAQKSDAYPFQNNEEEFLSKAKMLSSINKVIDSEVPAKKQINRKVFLNAMKYAAVLFLIAAISIFFFQRIGEIPNSNMIAKATNQEQKATITLSDGTKVHLNVLSEIRFPEVFDKDNRTVEVKGEAFFEVAKDTKRPFLVQSNGVTTKVLGTSFNINSYNGDDVVVAVKTGSVQVSSAEDSEKKVILSPNQKAIFKRAQKEFTVEEIDINYYLDWRNRTIAFNLESLDQVFNRLARVYNLEIELVGFDGSCAIKASFPNNNLYSVLYGLENLVDFEYVWKGEKKLRVIYKGCKN</sequence>
<dbReference type="Gene3D" id="2.60.120.1440">
    <property type="match status" value="1"/>
</dbReference>
<dbReference type="PIRSF" id="PIRSF018266">
    <property type="entry name" value="FecR"/>
    <property type="match status" value="1"/>
</dbReference>
<accession>S2D399</accession>
<comment type="caution">
    <text evidence="4">The sequence shown here is derived from an EMBL/GenBank/DDBJ whole genome shotgun (WGS) entry which is preliminary data.</text>
</comment>
<gene>
    <name evidence="4" type="ORF">A33Q_4568</name>
</gene>
<dbReference type="Gene3D" id="3.55.50.30">
    <property type="match status" value="1"/>
</dbReference>
<dbReference type="STRING" id="1189612.A33Q_4568"/>
<keyword evidence="1" id="KW-0812">Transmembrane</keyword>
<dbReference type="InterPro" id="IPR032508">
    <property type="entry name" value="FecR_C"/>
</dbReference>
<dbReference type="InterPro" id="IPR006860">
    <property type="entry name" value="FecR"/>
</dbReference>
<dbReference type="PANTHER" id="PTHR30273">
    <property type="entry name" value="PERIPLASMIC SIGNAL SENSOR AND SIGMA FACTOR ACTIVATOR FECR-RELATED"/>
    <property type="match status" value="1"/>
</dbReference>
<dbReference type="InterPro" id="IPR012373">
    <property type="entry name" value="Ferrdict_sens_TM"/>
</dbReference>
<reference evidence="4 5" key="1">
    <citation type="journal article" date="2013" name="Genome Announc.">
        <title>Draft Genome Sequence of Indibacter alkaliphilus Strain LW1T, Isolated from Lonar Lake, a Haloalkaline Lake in the Buldana District of Maharashtra, India.</title>
        <authorList>
            <person name="Singh A."/>
            <person name="Kumar Jangir P."/>
            <person name="Sharma R."/>
            <person name="Singh A."/>
            <person name="Kumar Pinnaka A."/>
            <person name="Shivaji S."/>
        </authorList>
    </citation>
    <scope>NUCLEOTIDE SEQUENCE [LARGE SCALE GENOMIC DNA]</scope>
    <source>
        <strain evidence="5">CCUG 57479 / KCTC 22604 / LW1</strain>
    </source>
</reference>
<evidence type="ECO:0000313" key="4">
    <source>
        <dbReference type="EMBL" id="EOZ91500.1"/>
    </source>
</evidence>
<organism evidence="4 5">
    <name type="scientific">Indibacter alkaliphilus (strain CCUG 57479 / KCTC 22604 / LW1)</name>
    <dbReference type="NCBI Taxonomy" id="1189612"/>
    <lineage>
        <taxon>Bacteria</taxon>
        <taxon>Pseudomonadati</taxon>
        <taxon>Bacteroidota</taxon>
        <taxon>Cytophagia</taxon>
        <taxon>Cytophagales</taxon>
        <taxon>Cyclobacteriaceae</taxon>
    </lineage>
</organism>
<keyword evidence="5" id="KW-1185">Reference proteome</keyword>
<keyword evidence="1" id="KW-1133">Transmembrane helix</keyword>
<dbReference type="RefSeq" id="WP_009035361.1">
    <property type="nucleotide sequence ID" value="NZ_ALWO02000054.1"/>
</dbReference>
<evidence type="ECO:0000313" key="5">
    <source>
        <dbReference type="Proteomes" id="UP000006073"/>
    </source>
</evidence>
<dbReference type="EMBL" id="ALWO02000054">
    <property type="protein sequence ID" value="EOZ91500.1"/>
    <property type="molecule type" value="Genomic_DNA"/>
</dbReference>
<dbReference type="OrthoDB" id="837389at2"/>
<dbReference type="AlphaFoldDB" id="S2D399"/>
<evidence type="ECO:0000259" key="3">
    <source>
        <dbReference type="Pfam" id="PF16344"/>
    </source>
</evidence>
<dbReference type="Pfam" id="PF04773">
    <property type="entry name" value="FecR"/>
    <property type="match status" value="1"/>
</dbReference>